<dbReference type="PROSITE" id="PS50146">
    <property type="entry name" value="DAGK"/>
    <property type="match status" value="1"/>
</dbReference>
<dbReference type="InterPro" id="IPR001206">
    <property type="entry name" value="Diacylglycerol_kinase_cat_dom"/>
</dbReference>
<keyword evidence="9" id="KW-0460">Magnesium</keyword>
<evidence type="ECO:0000313" key="15">
    <source>
        <dbReference type="Proteomes" id="UP000199387"/>
    </source>
</evidence>
<keyword evidence="12" id="KW-1208">Phospholipid metabolism</keyword>
<keyword evidence="8" id="KW-0067">ATP-binding</keyword>
<name>A0A1G6M475_9BACL</name>
<dbReference type="InterPro" id="IPR045540">
    <property type="entry name" value="YegS/DAGK_C"/>
</dbReference>
<evidence type="ECO:0000256" key="5">
    <source>
        <dbReference type="ARBA" id="ARBA00022723"/>
    </source>
</evidence>
<evidence type="ECO:0000313" key="14">
    <source>
        <dbReference type="EMBL" id="SDC50338.1"/>
    </source>
</evidence>
<evidence type="ECO:0000256" key="1">
    <source>
        <dbReference type="ARBA" id="ARBA00001946"/>
    </source>
</evidence>
<dbReference type="InterPro" id="IPR016064">
    <property type="entry name" value="NAD/diacylglycerol_kinase_sf"/>
</dbReference>
<comment type="cofactor">
    <cofactor evidence="1">
        <name>Mg(2+)</name>
        <dbReference type="ChEBI" id="CHEBI:18420"/>
    </cofactor>
</comment>
<keyword evidence="10" id="KW-0443">Lipid metabolism</keyword>
<sequence>MIVFIVNQRSGNGNGGKVWRTLEKRLYEKEASFEVVYTEYPGHATELAKMAAQKKEIRAVIAVGGDGTIHEVAGGLIGTSITLGCIPAGSGNDFARTRGISTDPLQALEQMLTGEPEVVDTLRVNGEVTIGTAGVGFDASVSQAVNRSSVKRWLKKAVYVWELIRLLFTFQPQNVTVTLDGNRKQVSGVWLIAVANIPFYGGGMKICPEASNRDGLLDICIVRDVSRWKILFVFPRVFQGTHVSHPAVEMMKGTRLEVESSPPLLIHTDGEVIGKTPVEMEIVPNSLQVI</sequence>
<dbReference type="SMART" id="SM00046">
    <property type="entry name" value="DAGKc"/>
    <property type="match status" value="1"/>
</dbReference>
<dbReference type="NCBIfam" id="TIGR00147">
    <property type="entry name" value="YegS/Rv2252/BmrU family lipid kinase"/>
    <property type="match status" value="1"/>
</dbReference>
<dbReference type="Proteomes" id="UP000199387">
    <property type="component" value="Unassembled WGS sequence"/>
</dbReference>
<dbReference type="Pfam" id="PF00781">
    <property type="entry name" value="DAGK_cat"/>
    <property type="match status" value="1"/>
</dbReference>
<dbReference type="PANTHER" id="PTHR12358:SF106">
    <property type="entry name" value="LIPID KINASE YEGS"/>
    <property type="match status" value="1"/>
</dbReference>
<evidence type="ECO:0000256" key="4">
    <source>
        <dbReference type="ARBA" id="ARBA00022679"/>
    </source>
</evidence>
<dbReference type="GO" id="GO:0005886">
    <property type="term" value="C:plasma membrane"/>
    <property type="evidence" value="ECO:0007669"/>
    <property type="project" value="TreeGrafter"/>
</dbReference>
<keyword evidence="5" id="KW-0479">Metal-binding</keyword>
<dbReference type="InterPro" id="IPR017438">
    <property type="entry name" value="ATP-NAD_kinase_N"/>
</dbReference>
<comment type="similarity">
    <text evidence="2">Belongs to the diacylglycerol/lipid kinase family.</text>
</comment>
<dbReference type="Gene3D" id="3.40.50.10330">
    <property type="entry name" value="Probable inorganic polyphosphate/atp-NAD kinase, domain 1"/>
    <property type="match status" value="1"/>
</dbReference>
<dbReference type="AlphaFoldDB" id="A0A1G6M475"/>
<evidence type="ECO:0000256" key="10">
    <source>
        <dbReference type="ARBA" id="ARBA00023098"/>
    </source>
</evidence>
<reference evidence="14 15" key="1">
    <citation type="submission" date="2016-10" db="EMBL/GenBank/DDBJ databases">
        <authorList>
            <person name="de Groot N.N."/>
        </authorList>
    </citation>
    <scope>NUCLEOTIDE SEQUENCE [LARGE SCALE GENOMIC DNA]</scope>
    <source>
        <strain evidence="14 15">DSM 45514</strain>
    </source>
</reference>
<dbReference type="RefSeq" id="WP_091569415.1">
    <property type="nucleotide sequence ID" value="NZ_FMZA01000009.1"/>
</dbReference>
<evidence type="ECO:0000256" key="12">
    <source>
        <dbReference type="ARBA" id="ARBA00023264"/>
    </source>
</evidence>
<keyword evidence="15" id="KW-1185">Reference proteome</keyword>
<accession>A0A1G6M475</accession>
<evidence type="ECO:0000256" key="7">
    <source>
        <dbReference type="ARBA" id="ARBA00022777"/>
    </source>
</evidence>
<dbReference type="STRING" id="1236220.SAMN04488112_1099"/>
<dbReference type="Pfam" id="PF19279">
    <property type="entry name" value="YegS_C"/>
    <property type="match status" value="1"/>
</dbReference>
<protein>
    <submittedName>
        <fullName evidence="14">Lipid kinase, YegS/Rv2252/BmrU family</fullName>
    </submittedName>
</protein>
<dbReference type="Gene3D" id="2.60.200.40">
    <property type="match status" value="1"/>
</dbReference>
<dbReference type="InterPro" id="IPR005218">
    <property type="entry name" value="Diacylglycerol/lipid_kinase"/>
</dbReference>
<dbReference type="GO" id="GO:0046872">
    <property type="term" value="F:metal ion binding"/>
    <property type="evidence" value="ECO:0007669"/>
    <property type="project" value="UniProtKB-KW"/>
</dbReference>
<keyword evidence="11" id="KW-0594">Phospholipid biosynthesis</keyword>
<evidence type="ECO:0000259" key="13">
    <source>
        <dbReference type="PROSITE" id="PS50146"/>
    </source>
</evidence>
<proteinExistence type="inferred from homology"/>
<evidence type="ECO:0000256" key="9">
    <source>
        <dbReference type="ARBA" id="ARBA00022842"/>
    </source>
</evidence>
<dbReference type="PANTHER" id="PTHR12358">
    <property type="entry name" value="SPHINGOSINE KINASE"/>
    <property type="match status" value="1"/>
</dbReference>
<dbReference type="OrthoDB" id="9786026at2"/>
<evidence type="ECO:0000256" key="11">
    <source>
        <dbReference type="ARBA" id="ARBA00023209"/>
    </source>
</evidence>
<keyword evidence="4" id="KW-0808">Transferase</keyword>
<evidence type="ECO:0000256" key="2">
    <source>
        <dbReference type="ARBA" id="ARBA00005983"/>
    </source>
</evidence>
<keyword evidence="6" id="KW-0547">Nucleotide-binding</keyword>
<evidence type="ECO:0000256" key="6">
    <source>
        <dbReference type="ARBA" id="ARBA00022741"/>
    </source>
</evidence>
<evidence type="ECO:0000256" key="3">
    <source>
        <dbReference type="ARBA" id="ARBA00022516"/>
    </source>
</evidence>
<dbReference type="GO" id="GO:0016301">
    <property type="term" value="F:kinase activity"/>
    <property type="evidence" value="ECO:0007669"/>
    <property type="project" value="UniProtKB-KW"/>
</dbReference>
<dbReference type="EMBL" id="FMZA01000009">
    <property type="protein sequence ID" value="SDC50338.1"/>
    <property type="molecule type" value="Genomic_DNA"/>
</dbReference>
<dbReference type="InterPro" id="IPR050187">
    <property type="entry name" value="Lipid_Phosphate_FormReg"/>
</dbReference>
<evidence type="ECO:0000256" key="8">
    <source>
        <dbReference type="ARBA" id="ARBA00022840"/>
    </source>
</evidence>
<dbReference type="GO" id="GO:0005524">
    <property type="term" value="F:ATP binding"/>
    <property type="evidence" value="ECO:0007669"/>
    <property type="project" value="UniProtKB-KW"/>
</dbReference>
<gene>
    <name evidence="14" type="ORF">SAMN04488112_1099</name>
</gene>
<organism evidence="14 15">
    <name type="scientific">Melghirimyces thermohalophilus</name>
    <dbReference type="NCBI Taxonomy" id="1236220"/>
    <lineage>
        <taxon>Bacteria</taxon>
        <taxon>Bacillati</taxon>
        <taxon>Bacillota</taxon>
        <taxon>Bacilli</taxon>
        <taxon>Bacillales</taxon>
        <taxon>Thermoactinomycetaceae</taxon>
        <taxon>Melghirimyces</taxon>
    </lineage>
</organism>
<keyword evidence="3" id="KW-0444">Lipid biosynthesis</keyword>
<dbReference type="SUPFAM" id="SSF111331">
    <property type="entry name" value="NAD kinase/diacylglycerol kinase-like"/>
    <property type="match status" value="1"/>
</dbReference>
<keyword evidence="7 14" id="KW-0418">Kinase</keyword>
<dbReference type="GO" id="GO:0008654">
    <property type="term" value="P:phospholipid biosynthetic process"/>
    <property type="evidence" value="ECO:0007669"/>
    <property type="project" value="UniProtKB-KW"/>
</dbReference>
<feature type="domain" description="DAGKc" evidence="13">
    <location>
        <begin position="1"/>
        <end position="128"/>
    </location>
</feature>